<feature type="transmembrane region" description="Helical" evidence="1">
    <location>
        <begin position="152"/>
        <end position="179"/>
    </location>
</feature>
<gene>
    <name evidence="2" type="ORF">B0686_08710</name>
</gene>
<reference evidence="2 3" key="1">
    <citation type="submission" date="2017-02" db="EMBL/GenBank/DDBJ databases">
        <title>Draft genome sequence of Streptococcus mitis CCUG 63687.</title>
        <authorList>
            <person name="Salva-Serra F."/>
            <person name="Engstrom-Jakobsson H."/>
            <person name="Thorell K."/>
            <person name="Jaen-Luchoro D."/>
            <person name="Gonzales-Siles L."/>
            <person name="Karlsson R."/>
            <person name="Yazdan S."/>
            <person name="Boulund F."/>
            <person name="Johnning A."/>
            <person name="Engstrand L."/>
            <person name="Kristiansson E."/>
            <person name="Moore E."/>
        </authorList>
    </citation>
    <scope>NUCLEOTIDE SEQUENCE [LARGE SCALE GENOMIC DNA]</scope>
    <source>
        <strain evidence="2 3">CCUG 63687</strain>
    </source>
</reference>
<dbReference type="EMBL" id="MUYO01000004">
    <property type="protein sequence ID" value="OOS17499.1"/>
    <property type="molecule type" value="Genomic_DNA"/>
</dbReference>
<evidence type="ECO:0000313" key="3">
    <source>
        <dbReference type="Proteomes" id="UP000190652"/>
    </source>
</evidence>
<proteinExistence type="predicted"/>
<keyword evidence="1" id="KW-1133">Transmembrane helix</keyword>
<sequence length="191" mass="22822">MEKKVVYRIATIADYDREALYLRKMHTEGWKLRKVSYSILLFAVKYTFEKCHPEQVFYQLDFYPMEKSERASYLQLFKDCGWEHITDFNSFSYFRKVHSEIESNAEFEIYNDAAGKLAMVNRILRLRLVPVLFLLAIHIPFLLKLLNRSNTYGLWSLFAVGLDIFLSLILLLMVVYISWKLWHKKKELSDL</sequence>
<keyword evidence="1" id="KW-0472">Membrane</keyword>
<evidence type="ECO:0000313" key="2">
    <source>
        <dbReference type="EMBL" id="OOS17499.1"/>
    </source>
</evidence>
<keyword evidence="1" id="KW-0812">Transmembrane</keyword>
<accession>A0A1T0C5E5</accession>
<organism evidence="2 3">
    <name type="scientific">Streptococcus mitis</name>
    <dbReference type="NCBI Taxonomy" id="28037"/>
    <lineage>
        <taxon>Bacteria</taxon>
        <taxon>Bacillati</taxon>
        <taxon>Bacillota</taxon>
        <taxon>Bacilli</taxon>
        <taxon>Lactobacillales</taxon>
        <taxon>Streptococcaceae</taxon>
        <taxon>Streptococcus</taxon>
        <taxon>Streptococcus mitis group</taxon>
    </lineage>
</organism>
<dbReference type="Pfam" id="PF11193">
    <property type="entry name" value="DUF2812"/>
    <property type="match status" value="1"/>
</dbReference>
<dbReference type="Proteomes" id="UP000190652">
    <property type="component" value="Unassembled WGS sequence"/>
</dbReference>
<evidence type="ECO:0000256" key="1">
    <source>
        <dbReference type="SAM" id="Phobius"/>
    </source>
</evidence>
<evidence type="ECO:0008006" key="4">
    <source>
        <dbReference type="Google" id="ProtNLM"/>
    </source>
</evidence>
<dbReference type="InterPro" id="IPR021359">
    <property type="entry name" value="DUF2812"/>
</dbReference>
<comment type="caution">
    <text evidence="2">The sequence shown here is derived from an EMBL/GenBank/DDBJ whole genome shotgun (WGS) entry which is preliminary data.</text>
</comment>
<dbReference type="RefSeq" id="WP_078352875.1">
    <property type="nucleotide sequence ID" value="NZ_MUYO01000004.1"/>
</dbReference>
<protein>
    <recommendedName>
        <fullName evidence="4">DUF2812 domain-containing protein</fullName>
    </recommendedName>
</protein>
<name>A0A1T0C5E5_STRMT</name>
<dbReference type="AlphaFoldDB" id="A0A1T0C5E5"/>
<feature type="transmembrane region" description="Helical" evidence="1">
    <location>
        <begin position="126"/>
        <end position="146"/>
    </location>
</feature>